<keyword evidence="2" id="KW-0732">Signal</keyword>
<accession>A0A9X0XF37</accession>
<sequence>MKLHTLCQAAALGALALSLAAPVAAKLPPPSPEAKAKADETKAKTAHGDKVGAYKLCLSMERTAAHYYTTAKTAGKETRPPVATPPCADPGPFVYTPPEAASAPKP</sequence>
<name>A0A9X0XF37_9BURK</name>
<feature type="region of interest" description="Disordered" evidence="1">
    <location>
        <begin position="72"/>
        <end position="106"/>
    </location>
</feature>
<evidence type="ECO:0000256" key="2">
    <source>
        <dbReference type="SAM" id="SignalP"/>
    </source>
</evidence>
<proteinExistence type="predicted"/>
<protein>
    <submittedName>
        <fullName evidence="3">Uncharacterized protein</fullName>
    </submittedName>
</protein>
<dbReference type="EMBL" id="JAERRA010000002">
    <property type="protein sequence ID" value="MBL0720749.1"/>
    <property type="molecule type" value="Genomic_DNA"/>
</dbReference>
<feature type="compositionally biased region" description="Basic and acidic residues" evidence="1">
    <location>
        <begin position="34"/>
        <end position="45"/>
    </location>
</feature>
<feature type="region of interest" description="Disordered" evidence="1">
    <location>
        <begin position="26"/>
        <end position="45"/>
    </location>
</feature>
<evidence type="ECO:0000313" key="3">
    <source>
        <dbReference type="EMBL" id="MBL0720749.1"/>
    </source>
</evidence>
<feature type="chain" id="PRO_5040759954" evidence="2">
    <location>
        <begin position="26"/>
        <end position="106"/>
    </location>
</feature>
<keyword evidence="4" id="KW-1185">Reference proteome</keyword>
<evidence type="ECO:0000256" key="1">
    <source>
        <dbReference type="SAM" id="MobiDB-lite"/>
    </source>
</evidence>
<dbReference type="Proteomes" id="UP000643207">
    <property type="component" value="Unassembled WGS sequence"/>
</dbReference>
<dbReference type="AlphaFoldDB" id="A0A9X0XF37"/>
<gene>
    <name evidence="3" type="ORF">JI742_12720</name>
</gene>
<dbReference type="RefSeq" id="WP_201827429.1">
    <property type="nucleotide sequence ID" value="NZ_JAERRA010000002.1"/>
</dbReference>
<evidence type="ECO:0000313" key="4">
    <source>
        <dbReference type="Proteomes" id="UP000643207"/>
    </source>
</evidence>
<reference evidence="3 4" key="1">
    <citation type="submission" date="2021-01" db="EMBL/GenBank/DDBJ databases">
        <title>Piscinibacter sp. Jin2 Genome sequencing and assembly.</title>
        <authorList>
            <person name="Kim I."/>
        </authorList>
    </citation>
    <scope>NUCLEOTIDE SEQUENCE [LARGE SCALE GENOMIC DNA]</scope>
    <source>
        <strain evidence="3 4">Jin2</strain>
    </source>
</reference>
<feature type="signal peptide" evidence="2">
    <location>
        <begin position="1"/>
        <end position="25"/>
    </location>
</feature>
<organism evidence="3 4">
    <name type="scientific">Aquariibacter lacus</name>
    <dbReference type="NCBI Taxonomy" id="2801332"/>
    <lineage>
        <taxon>Bacteria</taxon>
        <taxon>Pseudomonadati</taxon>
        <taxon>Pseudomonadota</taxon>
        <taxon>Betaproteobacteria</taxon>
        <taxon>Burkholderiales</taxon>
        <taxon>Sphaerotilaceae</taxon>
        <taxon>Aquariibacter</taxon>
    </lineage>
</organism>
<comment type="caution">
    <text evidence="3">The sequence shown here is derived from an EMBL/GenBank/DDBJ whole genome shotgun (WGS) entry which is preliminary data.</text>
</comment>